<dbReference type="InterPro" id="IPR050704">
    <property type="entry name" value="Peptidase_C85-like"/>
</dbReference>
<dbReference type="InterPro" id="IPR004027">
    <property type="entry name" value="SEC_C_motif"/>
</dbReference>
<dbReference type="GO" id="GO:0004843">
    <property type="term" value="F:cysteine-type deubiquitinase activity"/>
    <property type="evidence" value="ECO:0007669"/>
    <property type="project" value="TreeGrafter"/>
</dbReference>
<evidence type="ECO:0000256" key="2">
    <source>
        <dbReference type="SAM" id="MobiDB-lite"/>
    </source>
</evidence>
<gene>
    <name evidence="3" type="ORF">Vretimale_7575</name>
</gene>
<dbReference type="PANTHER" id="PTHR12419:SF7">
    <property type="entry name" value="OTU DOMAIN-CONTAINING PROTEIN 3"/>
    <property type="match status" value="1"/>
</dbReference>
<dbReference type="CDD" id="cd22771">
    <property type="entry name" value="OTU_plant_OTU7-like"/>
    <property type="match status" value="1"/>
</dbReference>
<dbReference type="InterPro" id="IPR038765">
    <property type="entry name" value="Papain-like_cys_pep_sf"/>
</dbReference>
<dbReference type="SUPFAM" id="SSF54001">
    <property type="entry name" value="Cysteine proteinases"/>
    <property type="match status" value="1"/>
</dbReference>
<dbReference type="PANTHER" id="PTHR12419">
    <property type="entry name" value="OTU DOMAIN CONTAINING PROTEIN"/>
    <property type="match status" value="1"/>
</dbReference>
<comment type="similarity">
    <text evidence="1">Belongs to the peptidase C85 family.</text>
</comment>
<feature type="region of interest" description="Disordered" evidence="2">
    <location>
        <begin position="285"/>
        <end position="364"/>
    </location>
</feature>
<feature type="compositionally biased region" description="Low complexity" evidence="2">
    <location>
        <begin position="336"/>
        <end position="364"/>
    </location>
</feature>
<dbReference type="Gene3D" id="3.90.70.80">
    <property type="match status" value="1"/>
</dbReference>
<dbReference type="SUPFAM" id="SSF103642">
    <property type="entry name" value="Sec-C motif"/>
    <property type="match status" value="1"/>
</dbReference>
<organism evidence="3 4">
    <name type="scientific">Volvox reticuliferus</name>
    <dbReference type="NCBI Taxonomy" id="1737510"/>
    <lineage>
        <taxon>Eukaryota</taxon>
        <taxon>Viridiplantae</taxon>
        <taxon>Chlorophyta</taxon>
        <taxon>core chlorophytes</taxon>
        <taxon>Chlorophyceae</taxon>
        <taxon>CS clade</taxon>
        <taxon>Chlamydomonadales</taxon>
        <taxon>Volvocaceae</taxon>
        <taxon>Volvox</taxon>
    </lineage>
</organism>
<feature type="region of interest" description="Disordered" evidence="2">
    <location>
        <begin position="1"/>
        <end position="42"/>
    </location>
</feature>
<feature type="compositionally biased region" description="Low complexity" evidence="2">
    <location>
        <begin position="293"/>
        <end position="305"/>
    </location>
</feature>
<dbReference type="Gene3D" id="3.10.450.50">
    <property type="match status" value="1"/>
</dbReference>
<protein>
    <submittedName>
        <fullName evidence="3">Uncharacterized protein</fullName>
    </submittedName>
</protein>
<feature type="region of interest" description="Disordered" evidence="2">
    <location>
        <begin position="202"/>
        <end position="228"/>
    </location>
</feature>
<comment type="caution">
    <text evidence="3">The sequence shown here is derived from an EMBL/GenBank/DDBJ whole genome shotgun (WGS) entry which is preliminary data.</text>
</comment>
<evidence type="ECO:0000256" key="1">
    <source>
        <dbReference type="ARBA" id="ARBA00010407"/>
    </source>
</evidence>
<dbReference type="Proteomes" id="UP000722791">
    <property type="component" value="Unassembled WGS sequence"/>
</dbReference>
<evidence type="ECO:0000313" key="4">
    <source>
        <dbReference type="Proteomes" id="UP000722791"/>
    </source>
</evidence>
<dbReference type="OrthoDB" id="415023at2759"/>
<name>A0A8J4G965_9CHLO</name>
<feature type="compositionally biased region" description="Basic and acidic residues" evidence="2">
    <location>
        <begin position="1"/>
        <end position="20"/>
    </location>
</feature>
<dbReference type="Pfam" id="PF02338">
    <property type="entry name" value="OTU"/>
    <property type="match status" value="1"/>
</dbReference>
<accession>A0A8J4G965</accession>
<proteinExistence type="inferred from homology"/>
<feature type="compositionally biased region" description="Polar residues" evidence="2">
    <location>
        <begin position="306"/>
        <end position="328"/>
    </location>
</feature>
<reference evidence="3" key="1">
    <citation type="journal article" date="2021" name="Proc. Natl. Acad. Sci. U.S.A.">
        <title>Three genomes in the algal genus Volvox reveal the fate of a haploid sex-determining region after a transition to homothallism.</title>
        <authorList>
            <person name="Yamamoto K."/>
            <person name="Hamaji T."/>
            <person name="Kawai-Toyooka H."/>
            <person name="Matsuzaki R."/>
            <person name="Takahashi F."/>
            <person name="Nishimura Y."/>
            <person name="Kawachi M."/>
            <person name="Noguchi H."/>
            <person name="Minakuchi Y."/>
            <person name="Umen J.G."/>
            <person name="Toyoda A."/>
            <person name="Nozaki H."/>
        </authorList>
    </citation>
    <scope>NUCLEOTIDE SEQUENCE</scope>
    <source>
        <strain evidence="3">NIES-3785</strain>
    </source>
</reference>
<dbReference type="PROSITE" id="PS50802">
    <property type="entry name" value="OTU"/>
    <property type="match status" value="1"/>
</dbReference>
<dbReference type="AlphaFoldDB" id="A0A8J4G965"/>
<dbReference type="Pfam" id="PF02810">
    <property type="entry name" value="SEC-C"/>
    <property type="match status" value="1"/>
</dbReference>
<sequence length="447" mass="46533">MAKKERTTTKKSDPAAKKSESATVDAGKTKKTGKERLKGKGKYTESCGDGGDLGAELAALGLRIKDITGDGNCFFRALSDQLQGDERQHVQIRQRVVSYMVEHQEDFTPFVEDDESFDSYIARMKKDGVWAGYMEVVAASRCLHANLTIYQAGQPRWRVVNHPEDTTPMLHLSYHDGQHYNSVRCADDFGTGPPAPVVIRGGGTMAARPPPRQKAGDGNWDEEDERRVASSTACTDVALVRRALEEARGDVEVAIERVIEALAAELPEAAEAEATVSKVEAAMEDAVAPPPSAAGTAGTTEPTSEQVNGSQRIGNNDISSSGTANQGLASAAAVNPGDADGAASHSAATTGASPPSSSAVCGKGVRVTGPRVTVGKVAARKAVSTAPGPSNNKPCPCGSHKKYKACCGPAAAAAERRRAAAGGNAAAEADSQTDAPVLVAQIAALVI</sequence>
<dbReference type="GO" id="GO:0016579">
    <property type="term" value="P:protein deubiquitination"/>
    <property type="evidence" value="ECO:0007669"/>
    <property type="project" value="TreeGrafter"/>
</dbReference>
<evidence type="ECO:0000313" key="3">
    <source>
        <dbReference type="EMBL" id="GIM02720.1"/>
    </source>
</evidence>
<dbReference type="EMBL" id="BNCQ01000012">
    <property type="protein sequence ID" value="GIM02720.1"/>
    <property type="molecule type" value="Genomic_DNA"/>
</dbReference>
<dbReference type="InterPro" id="IPR003323">
    <property type="entry name" value="OTU_dom"/>
</dbReference>